<evidence type="ECO:0000256" key="1">
    <source>
        <dbReference type="SAM" id="Phobius"/>
    </source>
</evidence>
<dbReference type="EMBL" id="OZ026884">
    <property type="protein sequence ID" value="CAL1240529.1"/>
    <property type="molecule type" value="Genomic_DNA"/>
</dbReference>
<evidence type="ECO:0000313" key="2">
    <source>
        <dbReference type="EMBL" id="CAL1240529.1"/>
    </source>
</evidence>
<keyword evidence="1" id="KW-1133">Transmembrane helix</keyword>
<gene>
    <name evidence="2" type="ORF">MECH1_V1_1753</name>
</gene>
<sequence>MRPPSIRSLALCCTLFARDVPALEPGLRDLSPPAVLADLVLLRPFGLAMTAAGAGLLIATAPFTALASVAAPHDAFLRAGTALVAAPGAFTFLRPLGDFRYQMTGSYFPPAR</sequence>
<reference evidence="2 3" key="1">
    <citation type="submission" date="2024-04" db="EMBL/GenBank/DDBJ databases">
        <authorList>
            <person name="Cremers G."/>
        </authorList>
    </citation>
    <scope>NUCLEOTIDE SEQUENCE [LARGE SCALE GENOMIC DNA]</scope>
    <source>
        <strain evidence="2">MeCH1-AG</strain>
    </source>
</reference>
<keyword evidence="1" id="KW-0812">Transmembrane</keyword>
<feature type="transmembrane region" description="Helical" evidence="1">
    <location>
        <begin position="46"/>
        <end position="68"/>
    </location>
</feature>
<feature type="transmembrane region" description="Helical" evidence="1">
    <location>
        <begin position="75"/>
        <end position="93"/>
    </location>
</feature>
<protein>
    <submittedName>
        <fullName evidence="2">Uncharacterized protein</fullName>
    </submittedName>
</protein>
<keyword evidence="1" id="KW-0472">Membrane</keyword>
<evidence type="ECO:0000313" key="3">
    <source>
        <dbReference type="Proteomes" id="UP001497493"/>
    </source>
</evidence>
<proteinExistence type="predicted"/>
<organism evidence="2 3">
    <name type="scientific">Candidatus Methylocalor cossyra</name>
    <dbReference type="NCBI Taxonomy" id="3108543"/>
    <lineage>
        <taxon>Bacteria</taxon>
        <taxon>Pseudomonadati</taxon>
        <taxon>Pseudomonadota</taxon>
        <taxon>Gammaproteobacteria</taxon>
        <taxon>Methylococcales</taxon>
        <taxon>Methylococcaceae</taxon>
        <taxon>Candidatus Methylocalor</taxon>
    </lineage>
</organism>
<dbReference type="Proteomes" id="UP001497493">
    <property type="component" value="Chromosome"/>
</dbReference>
<accession>A0ABM9NIS6</accession>
<dbReference type="RefSeq" id="WP_348757123.1">
    <property type="nucleotide sequence ID" value="NZ_OZ026884.1"/>
</dbReference>
<name>A0ABM9NIS6_9GAMM</name>
<keyword evidence="3" id="KW-1185">Reference proteome</keyword>